<feature type="region of interest" description="Disordered" evidence="1">
    <location>
        <begin position="38"/>
        <end position="57"/>
    </location>
</feature>
<proteinExistence type="predicted"/>
<keyword evidence="3" id="KW-1185">Reference proteome</keyword>
<evidence type="ECO:0000256" key="1">
    <source>
        <dbReference type="SAM" id="MobiDB-lite"/>
    </source>
</evidence>
<name>A0ABT8J426_9BACL</name>
<feature type="compositionally biased region" description="Basic and acidic residues" evidence="1">
    <location>
        <begin position="42"/>
        <end position="57"/>
    </location>
</feature>
<dbReference type="RefSeq" id="WP_301243434.1">
    <property type="nucleotide sequence ID" value="NZ_JAROCD010000001.1"/>
</dbReference>
<accession>A0ABT8J426</accession>
<protein>
    <submittedName>
        <fullName evidence="2">Uncharacterized protein</fullName>
    </submittedName>
</protein>
<comment type="caution">
    <text evidence="2">The sequence shown here is derived from an EMBL/GenBank/DDBJ whole genome shotgun (WGS) entry which is preliminary data.</text>
</comment>
<sequence>MKGLSQNMILAFASSNTPEPLTSAIAVKRITDMWKRTRSRRDHTQYHYNENSKKLDE</sequence>
<evidence type="ECO:0000313" key="2">
    <source>
        <dbReference type="EMBL" id="MDN4599752.1"/>
    </source>
</evidence>
<dbReference type="Proteomes" id="UP001174205">
    <property type="component" value="Unassembled WGS sequence"/>
</dbReference>
<evidence type="ECO:0000313" key="3">
    <source>
        <dbReference type="Proteomes" id="UP001174205"/>
    </source>
</evidence>
<dbReference type="EMBL" id="JAROCD010000001">
    <property type="protein sequence ID" value="MDN4599752.1"/>
    <property type="molecule type" value="Genomic_DNA"/>
</dbReference>
<reference evidence="2" key="1">
    <citation type="submission" date="2023-03" db="EMBL/GenBank/DDBJ databases">
        <title>MT1 and MT2 Draft Genomes of Novel Species.</title>
        <authorList>
            <person name="Venkateswaran K."/>
        </authorList>
    </citation>
    <scope>NUCLEOTIDE SEQUENCE</scope>
    <source>
        <strain evidence="2">F6_3S_P_1C</strain>
    </source>
</reference>
<organism evidence="2 3">
    <name type="scientific">Paenibacillus vandeheii</name>
    <dbReference type="NCBI Taxonomy" id="3035917"/>
    <lineage>
        <taxon>Bacteria</taxon>
        <taxon>Bacillati</taxon>
        <taxon>Bacillota</taxon>
        <taxon>Bacilli</taxon>
        <taxon>Bacillales</taxon>
        <taxon>Paenibacillaceae</taxon>
        <taxon>Paenibacillus</taxon>
    </lineage>
</organism>
<gene>
    <name evidence="2" type="ORF">P5G61_00815</name>
</gene>